<reference evidence="3" key="2">
    <citation type="submission" date="2020-12" db="UniProtKB">
        <authorList>
            <consortium name="WormBaseParasite"/>
        </authorList>
    </citation>
    <scope>IDENTIFICATION</scope>
</reference>
<evidence type="ECO:0000313" key="4">
    <source>
        <dbReference type="WormBase" id="SRAE_2000267100"/>
    </source>
</evidence>
<dbReference type="Proteomes" id="UP000035682">
    <property type="component" value="Unplaced"/>
</dbReference>
<dbReference type="WormBase" id="SRAE_2000267100">
    <property type="protein sequence ID" value="SRP06931"/>
    <property type="gene ID" value="WBGene00262882"/>
</dbReference>
<proteinExistence type="predicted"/>
<dbReference type="RefSeq" id="XP_024507210.1">
    <property type="nucleotide sequence ID" value="XM_024653766.1"/>
</dbReference>
<dbReference type="EMBL" id="LN609529">
    <property type="protein sequence ID" value="CEF68010.1"/>
    <property type="molecule type" value="Genomic_DNA"/>
</dbReference>
<keyword evidence="2" id="KW-1185">Reference proteome</keyword>
<protein>
    <submittedName>
        <fullName evidence="1 3">Survival motor neuron domain-containing protein</fullName>
    </submittedName>
</protein>
<dbReference type="Gene3D" id="2.30.30.140">
    <property type="match status" value="2"/>
</dbReference>
<sequence length="328" mass="38263">MWSECEKKFWQQIVDEKNYDANYLNSVFSFVTSDILDLSLDTISEIPLRDNTKIYSEIVDNDNTKNDLVNLTIDLNNFQIGSKVLALYEEDNEYYVASVVSINLLKKTVNVVYEGFEEEGEYEVLISDIDIYNKDVEASFSDKIFDNEMRNLIMTEEIKFPLENDSKVFAEYNVDGMYYLGSVINFDKKKSSYEIIFSGFQEEGIFEVESSRVLKCSSNCYSIADDTIFMTPFKFPELCEDKEELIDSYLLSKHHSEALYKVLQEVITNCNIDGLKDNIPEFIKKYIDDDLITFDKLLSIYVFTEFLAMCFQKSYYDIKNQNVNLLEV</sequence>
<reference evidence="1 2" key="1">
    <citation type="submission" date="2014-09" db="EMBL/GenBank/DDBJ databases">
        <authorList>
            <person name="Martin A.A."/>
        </authorList>
    </citation>
    <scope>NUCLEOTIDE SEQUENCE</scope>
    <source>
        <strain evidence="2">ED321</strain>
        <strain evidence="1">ED321 Heterogonic</strain>
    </source>
</reference>
<gene>
    <name evidence="1 3 4" type="ORF">SRAE_2000267100</name>
</gene>
<organism evidence="1">
    <name type="scientific">Strongyloides ratti</name>
    <name type="common">Parasitic roundworm</name>
    <dbReference type="NCBI Taxonomy" id="34506"/>
    <lineage>
        <taxon>Eukaryota</taxon>
        <taxon>Metazoa</taxon>
        <taxon>Ecdysozoa</taxon>
        <taxon>Nematoda</taxon>
        <taxon>Chromadorea</taxon>
        <taxon>Rhabditida</taxon>
        <taxon>Tylenchina</taxon>
        <taxon>Panagrolaimomorpha</taxon>
        <taxon>Strongyloidoidea</taxon>
        <taxon>Strongyloididae</taxon>
        <taxon>Strongyloides</taxon>
    </lineage>
</organism>
<dbReference type="GeneID" id="36380375"/>
<evidence type="ECO:0000313" key="2">
    <source>
        <dbReference type="Proteomes" id="UP000035682"/>
    </source>
</evidence>
<name>A0A090LKC6_STRRB</name>
<evidence type="ECO:0000313" key="1">
    <source>
        <dbReference type="EMBL" id="CEF68010.1"/>
    </source>
</evidence>
<dbReference type="CTD" id="36380375"/>
<evidence type="ECO:0000313" key="3">
    <source>
        <dbReference type="WBParaSite" id="SRAE_2000267100.1"/>
    </source>
</evidence>
<accession>A0A090LKC6</accession>
<dbReference type="AlphaFoldDB" id="A0A090LKC6"/>
<dbReference type="WBParaSite" id="SRAE_2000267100.1">
    <property type="protein sequence ID" value="SRAE_2000267100.1"/>
    <property type="gene ID" value="WBGene00262882"/>
</dbReference>